<dbReference type="GO" id="GO:0000719">
    <property type="term" value="P:photoreactive repair"/>
    <property type="evidence" value="ECO:0007669"/>
    <property type="project" value="TreeGrafter"/>
</dbReference>
<keyword evidence="7" id="KW-0274">FAD</keyword>
<dbReference type="InterPro" id="IPR052219">
    <property type="entry name" value="Photolyase_Class-2"/>
</dbReference>
<evidence type="ECO:0000256" key="8">
    <source>
        <dbReference type="ARBA" id="ARBA00023125"/>
    </source>
</evidence>
<keyword evidence="5" id="KW-0285">Flavoprotein</keyword>
<dbReference type="AlphaFoldDB" id="C4V741"/>
<sequence>MKDRLTVLANSPIKGNVLYISMRDLRLLNNHCIHYAYNLSYHYQSQMFIGVPIKDIKCNDVQYSLILENIEDLRKESIKQNLYLTILDNVNTFVKTNKIKNIILDWSPLREHIAFCNNIKDLCTKDKLFCIQIDSHNIVPCKILDVYKRTSSSVKIQLFKHFFEYLNEYDDLQLEKSVNDSNFTSKNMKFIINAWDTLEPHKFNDKKKVSSFKCNIPKYEPAKYYQGTYSAGLKVMDDFFNNKFHIYNECRNNPDVDGLSNLSPYIHLGILSPQKIIKLAYEKFYKKDKDNLDGYVAEIFIWRETSEHFCYHNKDYDNIMGALEWARDSLHEHAKDEREHLYTKEELEFGKTNDSFWNAAENQLLKLNKIHGYVRMYWAKQLVKWTKTPEEAVKIGIELNDKYSIDGNDPNGYTGVMWCICGTMDRGYKDRDITGKIRPLNAPKTKHYEKLWNDEKETEKYLKTKLINRTENN</sequence>
<dbReference type="STRING" id="578460.C4V741"/>
<accession>C4V741</accession>
<gene>
    <name evidence="14" type="ORF">NCER_100256</name>
</gene>
<dbReference type="InterPro" id="IPR014729">
    <property type="entry name" value="Rossmann-like_a/b/a_fold"/>
</dbReference>
<evidence type="ECO:0000256" key="10">
    <source>
        <dbReference type="ARBA" id="ARBA00023239"/>
    </source>
</evidence>
<evidence type="ECO:0000256" key="4">
    <source>
        <dbReference type="ARBA" id="ARBA00014046"/>
    </source>
</evidence>
<comment type="cofactor">
    <cofactor evidence="1">
        <name>FAD</name>
        <dbReference type="ChEBI" id="CHEBI:57692"/>
    </cofactor>
</comment>
<dbReference type="SUPFAM" id="SSF52425">
    <property type="entry name" value="Cryptochrome/photolyase, N-terminal domain"/>
    <property type="match status" value="1"/>
</dbReference>
<dbReference type="InterPro" id="IPR036134">
    <property type="entry name" value="Crypto/Photolyase_FAD-like_sf"/>
</dbReference>
<evidence type="ECO:0000256" key="7">
    <source>
        <dbReference type="ARBA" id="ARBA00022827"/>
    </source>
</evidence>
<dbReference type="InterPro" id="IPR006050">
    <property type="entry name" value="DNA_photolyase_N"/>
</dbReference>
<evidence type="ECO:0000256" key="9">
    <source>
        <dbReference type="ARBA" id="ARBA00023204"/>
    </source>
</evidence>
<dbReference type="HOGENOM" id="CLU_026342_2_1_1"/>
<dbReference type="InParanoid" id="C4V741"/>
<dbReference type="FunFam" id="1.10.579.10:FF:000002">
    <property type="entry name" value="Deoxyribodipyrimidine photolyase"/>
    <property type="match status" value="1"/>
</dbReference>
<dbReference type="Gene3D" id="1.25.40.80">
    <property type="match status" value="1"/>
</dbReference>
<dbReference type="PANTHER" id="PTHR10211">
    <property type="entry name" value="DEOXYRIBODIPYRIMIDINE PHOTOLYASE"/>
    <property type="match status" value="1"/>
</dbReference>
<reference evidence="15" key="1">
    <citation type="journal article" date="2009" name="PLoS Pathog.">
        <title>Genomic analyses of the microsporidian Nosema ceranae, an emergent pathogen of honey bees.</title>
        <authorList>
            <person name="Cornman R.S."/>
            <person name="Chen Y.P."/>
            <person name="Schatz M.C."/>
            <person name="Street C."/>
            <person name="Zhao Y."/>
            <person name="Desany B."/>
            <person name="Egholm M."/>
            <person name="Hutchison S."/>
            <person name="Pettis J.S."/>
            <person name="Lipkin W.I."/>
            <person name="Evans J.D."/>
        </authorList>
    </citation>
    <scope>NUCLEOTIDE SEQUENCE [LARGE SCALE GENOMIC DNA]</scope>
    <source>
        <strain evidence="15">BRL01</strain>
    </source>
</reference>
<dbReference type="PROSITE" id="PS51645">
    <property type="entry name" value="PHR_CRY_ALPHA_BETA"/>
    <property type="match status" value="1"/>
</dbReference>
<keyword evidence="6" id="KW-0227">DNA damage</keyword>
<feature type="domain" description="Photolyase/cryptochrome alpha/beta" evidence="13">
    <location>
        <begin position="15"/>
        <end position="141"/>
    </location>
</feature>
<dbReference type="EC" id="4.1.99.3" evidence="3"/>
<dbReference type="OrthoDB" id="496749at2759"/>
<dbReference type="VEuPathDB" id="MicrosporidiaDB:NCER_100256"/>
<evidence type="ECO:0000256" key="3">
    <source>
        <dbReference type="ARBA" id="ARBA00013149"/>
    </source>
</evidence>
<dbReference type="OMA" id="LIYAYEI"/>
<dbReference type="InterPro" id="IPR036155">
    <property type="entry name" value="Crypto/Photolyase_N_sf"/>
</dbReference>
<evidence type="ECO:0000313" key="15">
    <source>
        <dbReference type="Proteomes" id="UP000009082"/>
    </source>
</evidence>
<dbReference type="EMBL" id="ACOL01000011">
    <property type="protein sequence ID" value="EEQ82958.1"/>
    <property type="molecule type" value="Genomic_DNA"/>
</dbReference>
<evidence type="ECO:0000313" key="14">
    <source>
        <dbReference type="EMBL" id="EEQ82958.1"/>
    </source>
</evidence>
<evidence type="ECO:0000256" key="11">
    <source>
        <dbReference type="ARBA" id="ARBA00031671"/>
    </source>
</evidence>
<evidence type="ECO:0000259" key="13">
    <source>
        <dbReference type="PROSITE" id="PS51645"/>
    </source>
</evidence>
<keyword evidence="9" id="KW-0234">DNA repair</keyword>
<dbReference type="PANTHER" id="PTHR10211:SF0">
    <property type="entry name" value="DEOXYRIBODIPYRIMIDINE PHOTO-LYASE"/>
    <property type="match status" value="1"/>
</dbReference>
<evidence type="ECO:0000256" key="1">
    <source>
        <dbReference type="ARBA" id="ARBA00001974"/>
    </source>
</evidence>
<dbReference type="Gene3D" id="3.40.50.620">
    <property type="entry name" value="HUPs"/>
    <property type="match status" value="1"/>
</dbReference>
<evidence type="ECO:0000256" key="6">
    <source>
        <dbReference type="ARBA" id="ARBA00022763"/>
    </source>
</evidence>
<name>C4V741_VAIC1</name>
<dbReference type="Proteomes" id="UP000009082">
    <property type="component" value="Unassembled WGS sequence"/>
</dbReference>
<dbReference type="SUPFAM" id="SSF48173">
    <property type="entry name" value="Cryptochrome/photolyase FAD-binding domain"/>
    <property type="match status" value="1"/>
</dbReference>
<proteinExistence type="inferred from homology"/>
<comment type="catalytic activity">
    <reaction evidence="12">
        <text>cyclobutadipyrimidine (in DNA) = 2 pyrimidine residues (in DNA).</text>
        <dbReference type="EC" id="4.1.99.3"/>
    </reaction>
</comment>
<dbReference type="Gene3D" id="1.10.579.10">
    <property type="entry name" value="DNA Cyclobutane Dipyrimidine Photolyase, subunit A, domain 3"/>
    <property type="match status" value="1"/>
</dbReference>
<evidence type="ECO:0000256" key="5">
    <source>
        <dbReference type="ARBA" id="ARBA00022630"/>
    </source>
</evidence>
<keyword evidence="8" id="KW-0238">DNA-binding</keyword>
<protein>
    <recommendedName>
        <fullName evidence="4">Deoxyribodipyrimidine photo-lyase</fullName>
        <ecNumber evidence="3">4.1.99.3</ecNumber>
    </recommendedName>
    <alternativeName>
        <fullName evidence="11">DNA photolyase</fullName>
    </alternativeName>
</protein>
<dbReference type="KEGG" id="nce:NCER_100256"/>
<evidence type="ECO:0000256" key="12">
    <source>
        <dbReference type="ARBA" id="ARBA00033999"/>
    </source>
</evidence>
<dbReference type="GO" id="GO:0003904">
    <property type="term" value="F:deoxyribodipyrimidine photo-lyase activity"/>
    <property type="evidence" value="ECO:0007669"/>
    <property type="project" value="UniProtKB-EC"/>
</dbReference>
<dbReference type="GO" id="GO:0003677">
    <property type="term" value="F:DNA binding"/>
    <property type="evidence" value="ECO:0007669"/>
    <property type="project" value="UniProtKB-KW"/>
</dbReference>
<comment type="similarity">
    <text evidence="2">Belongs to the DNA photolyase class-2 family.</text>
</comment>
<keyword evidence="10" id="KW-0456">Lyase</keyword>
<organism evidence="15">
    <name type="scientific">Vairimorpha ceranae (strain BRL01)</name>
    <name type="common">Microsporidian parasite</name>
    <name type="synonym">Nosema ceranae</name>
    <dbReference type="NCBI Taxonomy" id="578460"/>
    <lineage>
        <taxon>Eukaryota</taxon>
        <taxon>Fungi</taxon>
        <taxon>Fungi incertae sedis</taxon>
        <taxon>Microsporidia</taxon>
        <taxon>Nosematidae</taxon>
        <taxon>Vairimorpha</taxon>
    </lineage>
</organism>
<evidence type="ECO:0000256" key="2">
    <source>
        <dbReference type="ARBA" id="ARBA00006409"/>
    </source>
</evidence>